<sequence length="100" mass="11526">MPIVSIFLVLLLKIKQQYVILFLEEHGKEVYIEVRGAYIDTVNKVLSAHFRAYIQALERLQMDIATSSDLIGVEARVTSLFSRRRKPLKNRSAVLHWGRG</sequence>
<feature type="domain" description="Vps52 C-terminal" evidence="2">
    <location>
        <begin position="40"/>
        <end position="96"/>
    </location>
</feature>
<accession>A0A7J6V026</accession>
<evidence type="ECO:0000259" key="2">
    <source>
        <dbReference type="Pfam" id="PF20655"/>
    </source>
</evidence>
<feature type="chain" id="PRO_5029877685" evidence="1">
    <location>
        <begin position="17"/>
        <end position="100"/>
    </location>
</feature>
<name>A0A7J6V026_THATH</name>
<dbReference type="EMBL" id="JABWDY010041035">
    <property type="protein sequence ID" value="KAF5177700.1"/>
    <property type="molecule type" value="Genomic_DNA"/>
</dbReference>
<dbReference type="GO" id="GO:0006896">
    <property type="term" value="P:Golgi to vacuole transport"/>
    <property type="evidence" value="ECO:0007669"/>
    <property type="project" value="TreeGrafter"/>
</dbReference>
<dbReference type="OrthoDB" id="10357596at2759"/>
<dbReference type="GO" id="GO:0019905">
    <property type="term" value="F:syntaxin binding"/>
    <property type="evidence" value="ECO:0007669"/>
    <property type="project" value="TreeGrafter"/>
</dbReference>
<dbReference type="InterPro" id="IPR048361">
    <property type="entry name" value="Vps52_C"/>
</dbReference>
<protein>
    <submittedName>
        <fullName evidence="3">Vacuolar protein sorting-associated protein 52 a</fullName>
    </submittedName>
</protein>
<keyword evidence="4" id="KW-1185">Reference proteome</keyword>
<evidence type="ECO:0000256" key="1">
    <source>
        <dbReference type="SAM" id="SignalP"/>
    </source>
</evidence>
<evidence type="ECO:0000313" key="4">
    <source>
        <dbReference type="Proteomes" id="UP000554482"/>
    </source>
</evidence>
<evidence type="ECO:0000313" key="3">
    <source>
        <dbReference type="EMBL" id="KAF5177700.1"/>
    </source>
</evidence>
<keyword evidence="1" id="KW-0732">Signal</keyword>
<reference evidence="3 4" key="1">
    <citation type="submission" date="2020-06" db="EMBL/GenBank/DDBJ databases">
        <title>Transcriptomic and genomic resources for Thalictrum thalictroides and T. hernandezii: Facilitating candidate gene discovery in an emerging model plant lineage.</title>
        <authorList>
            <person name="Arias T."/>
            <person name="Riano-Pachon D.M."/>
            <person name="Di Stilio V.S."/>
        </authorList>
    </citation>
    <scope>NUCLEOTIDE SEQUENCE [LARGE SCALE GENOMIC DNA]</scope>
    <source>
        <strain evidence="4">cv. WT478/WT964</strain>
        <tissue evidence="3">Leaves</tissue>
    </source>
</reference>
<organism evidence="3 4">
    <name type="scientific">Thalictrum thalictroides</name>
    <name type="common">Rue-anemone</name>
    <name type="synonym">Anemone thalictroides</name>
    <dbReference type="NCBI Taxonomy" id="46969"/>
    <lineage>
        <taxon>Eukaryota</taxon>
        <taxon>Viridiplantae</taxon>
        <taxon>Streptophyta</taxon>
        <taxon>Embryophyta</taxon>
        <taxon>Tracheophyta</taxon>
        <taxon>Spermatophyta</taxon>
        <taxon>Magnoliopsida</taxon>
        <taxon>Ranunculales</taxon>
        <taxon>Ranunculaceae</taxon>
        <taxon>Thalictroideae</taxon>
        <taxon>Thalictrum</taxon>
    </lineage>
</organism>
<feature type="signal peptide" evidence="1">
    <location>
        <begin position="1"/>
        <end position="16"/>
    </location>
</feature>
<dbReference type="PANTHER" id="PTHR14190">
    <property type="entry name" value="SUPPRESSOR OF ACTIN MUTATIONS 2/VACUOLAR PROTEIN SORTING 52"/>
    <property type="match status" value="1"/>
</dbReference>
<comment type="caution">
    <text evidence="3">The sequence shown here is derived from an EMBL/GenBank/DDBJ whole genome shotgun (WGS) entry which is preliminary data.</text>
</comment>
<dbReference type="AlphaFoldDB" id="A0A7J6V026"/>
<dbReference type="PANTHER" id="PTHR14190:SF7">
    <property type="entry name" value="VACUOLAR PROTEIN SORTING-ASSOCIATED PROTEIN 52 HOMOLOG"/>
    <property type="match status" value="1"/>
</dbReference>
<dbReference type="GO" id="GO:0032456">
    <property type="term" value="P:endocytic recycling"/>
    <property type="evidence" value="ECO:0007669"/>
    <property type="project" value="TreeGrafter"/>
</dbReference>
<dbReference type="Pfam" id="PF20655">
    <property type="entry name" value="Vps52_C"/>
    <property type="match status" value="1"/>
</dbReference>
<dbReference type="Proteomes" id="UP000554482">
    <property type="component" value="Unassembled WGS sequence"/>
</dbReference>
<proteinExistence type="predicted"/>
<gene>
    <name evidence="3" type="ORF">FRX31_032713</name>
</gene>
<dbReference type="InterPro" id="IPR007258">
    <property type="entry name" value="Vps52"/>
</dbReference>
<dbReference type="GO" id="GO:0042147">
    <property type="term" value="P:retrograde transport, endosome to Golgi"/>
    <property type="evidence" value="ECO:0007669"/>
    <property type="project" value="TreeGrafter"/>
</dbReference>
<dbReference type="GO" id="GO:0000938">
    <property type="term" value="C:GARP complex"/>
    <property type="evidence" value="ECO:0007669"/>
    <property type="project" value="TreeGrafter"/>
</dbReference>
<dbReference type="GO" id="GO:0005829">
    <property type="term" value="C:cytosol"/>
    <property type="evidence" value="ECO:0007669"/>
    <property type="project" value="GOC"/>
</dbReference>